<dbReference type="Gene3D" id="1.10.8.10">
    <property type="entry name" value="DNA helicase RuvA subunit, C-terminal domain"/>
    <property type="match status" value="2"/>
</dbReference>
<dbReference type="KEGG" id="cvn:111127452"/>
<evidence type="ECO:0000259" key="2">
    <source>
        <dbReference type="PROSITE" id="PS50030"/>
    </source>
</evidence>
<dbReference type="SMART" id="SM00666">
    <property type="entry name" value="PB1"/>
    <property type="match status" value="1"/>
</dbReference>
<dbReference type="CDD" id="cd14320">
    <property type="entry name" value="UBA_SQSTM"/>
    <property type="match status" value="2"/>
</dbReference>
<dbReference type="Gene3D" id="3.10.20.90">
    <property type="entry name" value="Phosphatidylinositol 3-kinase Catalytic Subunit, Chain A, domain 1"/>
    <property type="match status" value="1"/>
</dbReference>
<feature type="region of interest" description="Disordered" evidence="1">
    <location>
        <begin position="421"/>
        <end position="442"/>
    </location>
</feature>
<evidence type="ECO:0000313" key="5">
    <source>
        <dbReference type="RefSeq" id="XP_022328339.1"/>
    </source>
</evidence>
<dbReference type="InterPro" id="IPR015940">
    <property type="entry name" value="UBA"/>
</dbReference>
<dbReference type="Pfam" id="PF16577">
    <property type="entry name" value="UBA_5"/>
    <property type="match status" value="1"/>
</dbReference>
<sequence length="498" mass="56047">MASWSVKVHLLRDDEKVLEIRRFPLTETVTFAQLYDRVQRVFPDLHGRKLNLSWKDEDGDLVSFSSDDEMWELLKKSDEFLKIFVRVHTPIRLTAEAGTKTTKTPEVGTDEFTKSVVAGVKTVLNFISDPGKTYLGGPTTAAADDQSDAKEEPPLDTNDEELDTDAAKEAERPESGNQEIDNEEPDIESNAATESNKIEDALNKMLAMGFHNDGGWLFRLLVQNDGHIDRVLEAILPDDRQNRKRESEKEKCHNCFREISEDERSYYCRTCFFGSVCQQCKEKDLDMNPFDRLLFGSPKRKQPPSSEEILKFVEKCWLRIYAAGAKGRAKPIDSCRMYDAPNPEAKPNKNSIHKQNRNPSVPSIDNPEGTSSAASDVKPDVEVDGPATVEDSFKNNEQWTLVEEANDLLSETKFGGEKKVTKTNSIGTEEQSLGFEQPTEPPKDPKIANALVEMLSMGFHNEGGWLQCLLQEKNGDIEKVLDILQSNDGKKCKAGKHK</sequence>
<dbReference type="InterPro" id="IPR033741">
    <property type="entry name" value="SQSTM_UBA"/>
</dbReference>
<dbReference type="Proteomes" id="UP000694844">
    <property type="component" value="Chromosome 3"/>
</dbReference>
<dbReference type="AlphaFoldDB" id="A0A8B8DL71"/>
<feature type="domain" description="PB1" evidence="3">
    <location>
        <begin position="3"/>
        <end position="88"/>
    </location>
</feature>
<accession>A0A8B8DL71</accession>
<name>A0A8B8DL71_CRAVI</name>
<keyword evidence="4" id="KW-1185">Reference proteome</keyword>
<dbReference type="SUPFAM" id="SSF54277">
    <property type="entry name" value="CAD &amp; PB1 domains"/>
    <property type="match status" value="1"/>
</dbReference>
<feature type="compositionally biased region" description="Basic and acidic residues" evidence="1">
    <location>
        <begin position="165"/>
        <end position="174"/>
    </location>
</feature>
<dbReference type="PROSITE" id="PS50030">
    <property type="entry name" value="UBA"/>
    <property type="match status" value="1"/>
</dbReference>
<dbReference type="SUPFAM" id="SSF46934">
    <property type="entry name" value="UBA-like"/>
    <property type="match status" value="2"/>
</dbReference>
<evidence type="ECO:0000256" key="1">
    <source>
        <dbReference type="SAM" id="MobiDB-lite"/>
    </source>
</evidence>
<feature type="domain" description="UBA" evidence="2">
    <location>
        <begin position="442"/>
        <end position="487"/>
    </location>
</feature>
<dbReference type="Pfam" id="PF00564">
    <property type="entry name" value="PB1"/>
    <property type="match status" value="1"/>
</dbReference>
<dbReference type="GeneID" id="111127452"/>
<gene>
    <name evidence="5" type="primary">LOC111127452</name>
</gene>
<evidence type="ECO:0000313" key="4">
    <source>
        <dbReference type="Proteomes" id="UP000694844"/>
    </source>
</evidence>
<dbReference type="PROSITE" id="PS51745">
    <property type="entry name" value="PB1"/>
    <property type="match status" value="1"/>
</dbReference>
<evidence type="ECO:0000259" key="3">
    <source>
        <dbReference type="PROSITE" id="PS51745"/>
    </source>
</evidence>
<dbReference type="FunFam" id="3.10.20.90:FF:000320">
    <property type="entry name" value="Predicted protein"/>
    <property type="match status" value="1"/>
</dbReference>
<organism evidence="4 5">
    <name type="scientific">Crassostrea virginica</name>
    <name type="common">Eastern oyster</name>
    <dbReference type="NCBI Taxonomy" id="6565"/>
    <lineage>
        <taxon>Eukaryota</taxon>
        <taxon>Metazoa</taxon>
        <taxon>Spiralia</taxon>
        <taxon>Lophotrochozoa</taxon>
        <taxon>Mollusca</taxon>
        <taxon>Bivalvia</taxon>
        <taxon>Autobranchia</taxon>
        <taxon>Pteriomorphia</taxon>
        <taxon>Ostreida</taxon>
        <taxon>Ostreoidea</taxon>
        <taxon>Ostreidae</taxon>
        <taxon>Crassostrea</taxon>
    </lineage>
</organism>
<reference evidence="5" key="1">
    <citation type="submission" date="2025-08" db="UniProtKB">
        <authorList>
            <consortium name="RefSeq"/>
        </authorList>
    </citation>
    <scope>IDENTIFICATION</scope>
    <source>
        <tissue evidence="5">Whole sample</tissue>
    </source>
</reference>
<dbReference type="RefSeq" id="XP_022328339.1">
    <property type="nucleotide sequence ID" value="XM_022472631.1"/>
</dbReference>
<dbReference type="InterPro" id="IPR053793">
    <property type="entry name" value="PB1-like"/>
</dbReference>
<dbReference type="OrthoDB" id="441278at2759"/>
<feature type="compositionally biased region" description="Polar residues" evidence="1">
    <location>
        <begin position="422"/>
        <end position="431"/>
    </location>
</feature>
<dbReference type="InterPro" id="IPR000270">
    <property type="entry name" value="PB1_dom"/>
</dbReference>
<feature type="region of interest" description="Disordered" evidence="1">
    <location>
        <begin position="340"/>
        <end position="396"/>
    </location>
</feature>
<proteinExistence type="predicted"/>
<feature type="compositionally biased region" description="Polar residues" evidence="1">
    <location>
        <begin position="357"/>
        <end position="374"/>
    </location>
</feature>
<protein>
    <submittedName>
        <fullName evidence="5">Uncharacterized protein LOC111127452</fullName>
    </submittedName>
</protein>
<dbReference type="InterPro" id="IPR009060">
    <property type="entry name" value="UBA-like_sf"/>
</dbReference>
<feature type="region of interest" description="Disordered" evidence="1">
    <location>
        <begin position="137"/>
        <end position="192"/>
    </location>
</feature>